<sequence>MAILENIRKRTTVLILIIGLALFAFVISGVFTSNDFAGTKVGSAVAEVNGESISIDEFRRDVENASRRFGPNLSSTQLVSRVYDQKVREEILGQQFEDLGIDVENDQIVEFVKTSGYAQIPDFQDENGIFNVEIFKSAIADWKANDPLRYDAWLQDEKNIIQSAKERMYFNLIKGGVGATLSEGEFDYKMSNQKVDIQYVRVPYSSIPDSTIQVSKKEIESYMNDHKEDFKQEKARDVRFVYFEEKASLDDEKAVENAIALLLDDSVEYIQETNTTDTIAGFRNTEDVAAFLDRNSDTKFDTIYKAKKDLPSVVADSLMSLNVGDIYGPYRDGNFFRISKMMDKKPNGTVKASHILFAYEGAARANPNVTRTKEEAEQKAKEILAEAKKEGAVFTTLARENSDGPSAPRGGDLGYFQEGVMADAFNDFAFGNEVGTIGLVETDFGFHVIKVDDKQDVVQIATLSREVEPSEETVNTLFTDATKFEMSAIDAEPESFSTIAKESDLTVRPVNKVKEMDENLPGLSAQRGIVQWAFNEDTEVGAIKRFNINNGYAVVQLTKKYEEGLMASEDASATALPKIRKERKAEKIMLANQGKDMDAFAKDNNVTVSNASALTMKSPTIPGAGREPLVVGTAFALEEGKTSSLIEGETGVFMLKVTKKEDAPKIDNFSTYANSLKTNASNRVNNEVYNALKEKADIEDKRATFY</sequence>
<evidence type="ECO:0000313" key="15">
    <source>
        <dbReference type="EMBL" id="AWX44005.1"/>
    </source>
</evidence>
<name>A0A2Z4LQ85_9FLAO</name>
<evidence type="ECO:0000256" key="8">
    <source>
        <dbReference type="ARBA" id="ARBA00038408"/>
    </source>
</evidence>
<keyword evidence="11 15" id="KW-0413">Isomerase</keyword>
<evidence type="ECO:0000256" key="2">
    <source>
        <dbReference type="ARBA" id="ARBA00022475"/>
    </source>
</evidence>
<dbReference type="PANTHER" id="PTHR47529">
    <property type="entry name" value="PEPTIDYL-PROLYL CIS-TRANS ISOMERASE D"/>
    <property type="match status" value="1"/>
</dbReference>
<evidence type="ECO:0000256" key="3">
    <source>
        <dbReference type="ARBA" id="ARBA00022519"/>
    </source>
</evidence>
<evidence type="ECO:0000256" key="12">
    <source>
        <dbReference type="SAM" id="Coils"/>
    </source>
</evidence>
<evidence type="ECO:0000256" key="1">
    <source>
        <dbReference type="ARBA" id="ARBA00004382"/>
    </source>
</evidence>
<dbReference type="Gene3D" id="3.10.50.40">
    <property type="match status" value="1"/>
</dbReference>
<dbReference type="AlphaFoldDB" id="A0A2Z4LQ85"/>
<evidence type="ECO:0000256" key="4">
    <source>
        <dbReference type="ARBA" id="ARBA00022692"/>
    </source>
</evidence>
<keyword evidence="2" id="KW-1003">Cell membrane</keyword>
<proteinExistence type="inferred from homology"/>
<comment type="similarity">
    <text evidence="8">Belongs to the PpiD chaperone family.</text>
</comment>
<dbReference type="Pfam" id="PF13623">
    <property type="entry name" value="SurA_N_2"/>
    <property type="match status" value="1"/>
</dbReference>
<reference evidence="15 16" key="1">
    <citation type="submission" date="2018-06" db="EMBL/GenBank/DDBJ databases">
        <title>Spongiibacterium sp. HME9304 Genome sequencing and assembly.</title>
        <authorList>
            <person name="Kang H."/>
            <person name="Kim H."/>
            <person name="Joh K."/>
        </authorList>
    </citation>
    <scope>NUCLEOTIDE SEQUENCE [LARGE SCALE GENOMIC DNA]</scope>
    <source>
        <strain evidence="15 16">HME9304</strain>
    </source>
</reference>
<evidence type="ECO:0000256" key="11">
    <source>
        <dbReference type="PROSITE-ProRule" id="PRU00278"/>
    </source>
</evidence>
<gene>
    <name evidence="15" type="ORF">HME9304_01004</name>
</gene>
<evidence type="ECO:0000256" key="5">
    <source>
        <dbReference type="ARBA" id="ARBA00022989"/>
    </source>
</evidence>
<keyword evidence="3" id="KW-0997">Cell inner membrane</keyword>
<feature type="domain" description="PpiC" evidence="14">
    <location>
        <begin position="347"/>
        <end position="453"/>
    </location>
</feature>
<organism evidence="15 16">
    <name type="scientific">Flagellimonas maritima</name>
    <dbReference type="NCBI Taxonomy" id="1383885"/>
    <lineage>
        <taxon>Bacteria</taxon>
        <taxon>Pseudomonadati</taxon>
        <taxon>Bacteroidota</taxon>
        <taxon>Flavobacteriia</taxon>
        <taxon>Flavobacteriales</taxon>
        <taxon>Flavobacteriaceae</taxon>
        <taxon>Flagellimonas</taxon>
    </lineage>
</organism>
<keyword evidence="4 13" id="KW-0812">Transmembrane</keyword>
<dbReference type="RefSeq" id="WP_112377521.1">
    <property type="nucleotide sequence ID" value="NZ_CP030104.1"/>
</dbReference>
<evidence type="ECO:0000256" key="7">
    <source>
        <dbReference type="ARBA" id="ARBA00023186"/>
    </source>
</evidence>
<dbReference type="GO" id="GO:0005886">
    <property type="term" value="C:plasma membrane"/>
    <property type="evidence" value="ECO:0007669"/>
    <property type="project" value="UniProtKB-SubCell"/>
</dbReference>
<dbReference type="InterPro" id="IPR046357">
    <property type="entry name" value="PPIase_dom_sf"/>
</dbReference>
<feature type="transmembrane region" description="Helical" evidence="13">
    <location>
        <begin position="12"/>
        <end position="31"/>
    </location>
</feature>
<dbReference type="PROSITE" id="PS50198">
    <property type="entry name" value="PPIC_PPIASE_2"/>
    <property type="match status" value="1"/>
</dbReference>
<dbReference type="KEGG" id="spon:HME9304_01004"/>
<keyword evidence="11" id="KW-0697">Rotamase</keyword>
<keyword evidence="16" id="KW-1185">Reference proteome</keyword>
<evidence type="ECO:0000313" key="16">
    <source>
        <dbReference type="Proteomes" id="UP000248536"/>
    </source>
</evidence>
<comment type="subcellular location">
    <subcellularLocation>
        <location evidence="1">Cell inner membrane</location>
        <topology evidence="1">Single-pass type II membrane protein</topology>
        <orientation evidence="1">Periplasmic side</orientation>
    </subcellularLocation>
</comment>
<dbReference type="Pfam" id="PF13616">
    <property type="entry name" value="Rotamase_3"/>
    <property type="match status" value="1"/>
</dbReference>
<keyword evidence="7" id="KW-0143">Chaperone</keyword>
<accession>A0A2Z4LQ85</accession>
<keyword evidence="12" id="KW-0175">Coiled coil</keyword>
<keyword evidence="6 13" id="KW-0472">Membrane</keyword>
<evidence type="ECO:0000256" key="6">
    <source>
        <dbReference type="ARBA" id="ARBA00023136"/>
    </source>
</evidence>
<dbReference type="PANTHER" id="PTHR47529:SF1">
    <property type="entry name" value="PERIPLASMIC CHAPERONE PPID"/>
    <property type="match status" value="1"/>
</dbReference>
<keyword evidence="5 13" id="KW-1133">Transmembrane helix</keyword>
<dbReference type="SUPFAM" id="SSF109998">
    <property type="entry name" value="Triger factor/SurA peptide-binding domain-like"/>
    <property type="match status" value="1"/>
</dbReference>
<dbReference type="Proteomes" id="UP000248536">
    <property type="component" value="Chromosome"/>
</dbReference>
<dbReference type="OrthoDB" id="9812372at2"/>
<dbReference type="GO" id="GO:0003755">
    <property type="term" value="F:peptidyl-prolyl cis-trans isomerase activity"/>
    <property type="evidence" value="ECO:0007669"/>
    <property type="project" value="UniProtKB-KW"/>
</dbReference>
<feature type="coiled-coil region" evidence="12">
    <location>
        <begin position="366"/>
        <end position="393"/>
    </location>
</feature>
<evidence type="ECO:0000259" key="14">
    <source>
        <dbReference type="PROSITE" id="PS50198"/>
    </source>
</evidence>
<protein>
    <recommendedName>
        <fullName evidence="9">Periplasmic chaperone PpiD</fullName>
    </recommendedName>
    <alternativeName>
        <fullName evidence="10">Periplasmic folding chaperone</fullName>
    </alternativeName>
</protein>
<evidence type="ECO:0000256" key="13">
    <source>
        <dbReference type="SAM" id="Phobius"/>
    </source>
</evidence>
<dbReference type="EMBL" id="CP030104">
    <property type="protein sequence ID" value="AWX44005.1"/>
    <property type="molecule type" value="Genomic_DNA"/>
</dbReference>
<evidence type="ECO:0000256" key="10">
    <source>
        <dbReference type="ARBA" id="ARBA00042775"/>
    </source>
</evidence>
<dbReference type="InterPro" id="IPR052029">
    <property type="entry name" value="PpiD_chaperone"/>
</dbReference>
<dbReference type="InterPro" id="IPR000297">
    <property type="entry name" value="PPIase_PpiC"/>
</dbReference>
<evidence type="ECO:0000256" key="9">
    <source>
        <dbReference type="ARBA" id="ARBA00040743"/>
    </source>
</evidence>
<dbReference type="InterPro" id="IPR027304">
    <property type="entry name" value="Trigger_fact/SurA_dom_sf"/>
</dbReference>
<dbReference type="SUPFAM" id="SSF54534">
    <property type="entry name" value="FKBP-like"/>
    <property type="match status" value="1"/>
</dbReference>